<comment type="caution">
    <text evidence="5">The sequence shown here is derived from an EMBL/GenBank/DDBJ whole genome shotgun (WGS) entry which is preliminary data.</text>
</comment>
<reference evidence="5 6" key="1">
    <citation type="submission" date="2019-05" db="EMBL/GenBank/DDBJ databases">
        <title>Arcobacter cibarius and Arcobacter thereius providing challenges in identification an antibiotic susceptibility and Quinolone resistance.</title>
        <authorList>
            <person name="Busch A."/>
            <person name="Hanel I."/>
            <person name="Hotzel H."/>
            <person name="Tomaso H."/>
        </authorList>
    </citation>
    <scope>NUCLEOTIDE SEQUENCE [LARGE SCALE GENOMIC DNA]</scope>
    <source>
        <strain evidence="5 6">16CS0831-2</strain>
    </source>
</reference>
<dbReference type="PANTHER" id="PTHR37419">
    <property type="entry name" value="SERINE/THREONINE-PROTEIN KINASE TOXIN HIPA"/>
    <property type="match status" value="1"/>
</dbReference>
<sequence length="171" mass="19527">MYHISKNNLFALIQLIGKDTTGALTFNLEHNTFITSFREITISELSHRIKDRKNVPIAVWDGNVRLSVAGVQDKLPITILDNKFGFGEGELASTHILKFESNDDNLVLNEYLSLKLASIAGLKTPNIQIVNFEDEIVLQVERFDREMISKNIFENNIIQTRSECGHQYRFS</sequence>
<organism evidence="5 6">
    <name type="scientific">Aliarcobacter cibarius</name>
    <dbReference type="NCBI Taxonomy" id="255507"/>
    <lineage>
        <taxon>Bacteria</taxon>
        <taxon>Pseudomonadati</taxon>
        <taxon>Campylobacterota</taxon>
        <taxon>Epsilonproteobacteria</taxon>
        <taxon>Campylobacterales</taxon>
        <taxon>Arcobacteraceae</taxon>
        <taxon>Aliarcobacter</taxon>
    </lineage>
</organism>
<evidence type="ECO:0000256" key="1">
    <source>
        <dbReference type="ARBA" id="ARBA00010164"/>
    </source>
</evidence>
<dbReference type="Proteomes" id="UP000305417">
    <property type="component" value="Unassembled WGS sequence"/>
</dbReference>
<feature type="domain" description="HipA-like C-terminal" evidence="4">
    <location>
        <begin position="66"/>
        <end position="147"/>
    </location>
</feature>
<keyword evidence="3" id="KW-0418">Kinase</keyword>
<dbReference type="InterPro" id="IPR052028">
    <property type="entry name" value="HipA_Ser/Thr_kinase"/>
</dbReference>
<protein>
    <recommendedName>
        <fullName evidence="4">HipA-like C-terminal domain-containing protein</fullName>
    </recommendedName>
</protein>
<proteinExistence type="inferred from homology"/>
<name>A0ABY2V3X0_9BACT</name>
<dbReference type="InterPro" id="IPR012893">
    <property type="entry name" value="HipA-like_C"/>
</dbReference>
<comment type="similarity">
    <text evidence="1">Belongs to the HipA Ser/Thr kinase family.</text>
</comment>
<keyword evidence="6" id="KW-1185">Reference proteome</keyword>
<evidence type="ECO:0000313" key="5">
    <source>
        <dbReference type="EMBL" id="TLS95156.1"/>
    </source>
</evidence>
<evidence type="ECO:0000256" key="2">
    <source>
        <dbReference type="ARBA" id="ARBA00022679"/>
    </source>
</evidence>
<gene>
    <name evidence="5" type="ORF">FE247_11385</name>
</gene>
<accession>A0ABY2V3X0</accession>
<evidence type="ECO:0000256" key="3">
    <source>
        <dbReference type="ARBA" id="ARBA00022777"/>
    </source>
</evidence>
<keyword evidence="2" id="KW-0808">Transferase</keyword>
<dbReference type="EMBL" id="VBUC01000057">
    <property type="protein sequence ID" value="TLS95156.1"/>
    <property type="molecule type" value="Genomic_DNA"/>
</dbReference>
<evidence type="ECO:0000313" key="6">
    <source>
        <dbReference type="Proteomes" id="UP000305417"/>
    </source>
</evidence>
<dbReference type="PANTHER" id="PTHR37419:SF1">
    <property type="entry name" value="SERINE_THREONINE-PROTEIN KINASE TOXIN HIPA"/>
    <property type="match status" value="1"/>
</dbReference>
<evidence type="ECO:0000259" key="4">
    <source>
        <dbReference type="Pfam" id="PF07804"/>
    </source>
</evidence>
<dbReference type="Pfam" id="PF07804">
    <property type="entry name" value="HipA_C"/>
    <property type="match status" value="1"/>
</dbReference>